<dbReference type="Proteomes" id="UP000694920">
    <property type="component" value="Unplaced"/>
</dbReference>
<dbReference type="AlphaFoldDB" id="A0AAJ7C755"/>
<reference evidence="2" key="1">
    <citation type="submission" date="2025-08" db="UniProtKB">
        <authorList>
            <consortium name="RefSeq"/>
        </authorList>
    </citation>
    <scope>IDENTIFICATION</scope>
</reference>
<proteinExistence type="predicted"/>
<keyword evidence="1" id="KW-1185">Reference proteome</keyword>
<dbReference type="RefSeq" id="XP_015603610.1">
    <property type="nucleotide sequence ID" value="XM_015748124.2"/>
</dbReference>
<evidence type="ECO:0000313" key="1">
    <source>
        <dbReference type="Proteomes" id="UP000694920"/>
    </source>
</evidence>
<organism evidence="1 2">
    <name type="scientific">Cephus cinctus</name>
    <name type="common">Wheat stem sawfly</name>
    <dbReference type="NCBI Taxonomy" id="211228"/>
    <lineage>
        <taxon>Eukaryota</taxon>
        <taxon>Metazoa</taxon>
        <taxon>Ecdysozoa</taxon>
        <taxon>Arthropoda</taxon>
        <taxon>Hexapoda</taxon>
        <taxon>Insecta</taxon>
        <taxon>Pterygota</taxon>
        <taxon>Neoptera</taxon>
        <taxon>Endopterygota</taxon>
        <taxon>Hymenoptera</taxon>
        <taxon>Cephoidea</taxon>
        <taxon>Cephidae</taxon>
        <taxon>Cephus</taxon>
    </lineage>
</organism>
<protein>
    <submittedName>
        <fullName evidence="2">Uncharacterized protein LOC107271744</fullName>
    </submittedName>
</protein>
<sequence>MMYLRLQKSYKIRDDKRRERSYPIINNRDFRNFPHKHVINTKARATSICMVGVPNSTTRLICALAATRSNPVGVHIRNRGLLERRVMTSIQHQKLQKPFSQT</sequence>
<accession>A0AAJ7C755</accession>
<dbReference type="KEGG" id="ccin:107271744"/>
<name>A0AAJ7C755_CEPCN</name>
<dbReference type="GeneID" id="107271744"/>
<gene>
    <name evidence="2" type="primary">LOC107271744</name>
</gene>
<evidence type="ECO:0000313" key="2">
    <source>
        <dbReference type="RefSeq" id="XP_015603610.1"/>
    </source>
</evidence>